<feature type="transmembrane region" description="Helical" evidence="10">
    <location>
        <begin position="198"/>
        <end position="217"/>
    </location>
</feature>
<dbReference type="SMART" id="SM00382">
    <property type="entry name" value="AAA"/>
    <property type="match status" value="1"/>
</dbReference>
<evidence type="ECO:0000313" key="13">
    <source>
        <dbReference type="Proteomes" id="UP000019146"/>
    </source>
</evidence>
<dbReference type="GO" id="GO:0015188">
    <property type="term" value="F:L-isoleucine transmembrane transporter activity"/>
    <property type="evidence" value="ECO:0007669"/>
    <property type="project" value="TreeGrafter"/>
</dbReference>
<feature type="transmembrane region" description="Helical" evidence="10">
    <location>
        <begin position="60"/>
        <end position="78"/>
    </location>
</feature>
<feature type="transmembrane region" description="Helical" evidence="10">
    <location>
        <begin position="28"/>
        <end position="48"/>
    </location>
</feature>
<evidence type="ECO:0000256" key="5">
    <source>
        <dbReference type="ARBA" id="ARBA00022692"/>
    </source>
</evidence>
<dbReference type="InterPro" id="IPR027417">
    <property type="entry name" value="P-loop_NTPase"/>
</dbReference>
<dbReference type="InterPro" id="IPR003593">
    <property type="entry name" value="AAA+_ATPase"/>
</dbReference>
<dbReference type="GO" id="GO:0042941">
    <property type="term" value="P:D-alanine transmembrane transport"/>
    <property type="evidence" value="ECO:0007669"/>
    <property type="project" value="TreeGrafter"/>
</dbReference>
<evidence type="ECO:0000256" key="10">
    <source>
        <dbReference type="SAM" id="Phobius"/>
    </source>
</evidence>
<gene>
    <name evidence="12" type="ORF">K788_0000485</name>
</gene>
<keyword evidence="5 10" id="KW-0812">Transmembrane</keyword>
<dbReference type="GO" id="GO:0015192">
    <property type="term" value="F:L-phenylalanine transmembrane transporter activity"/>
    <property type="evidence" value="ECO:0007669"/>
    <property type="project" value="TreeGrafter"/>
</dbReference>
<keyword evidence="3" id="KW-1003">Cell membrane</keyword>
<dbReference type="GO" id="GO:0005524">
    <property type="term" value="F:ATP binding"/>
    <property type="evidence" value="ECO:0007669"/>
    <property type="project" value="UniProtKB-KW"/>
</dbReference>
<keyword evidence="4" id="KW-0997">Cell inner membrane</keyword>
<evidence type="ECO:0000256" key="2">
    <source>
        <dbReference type="ARBA" id="ARBA00022448"/>
    </source>
</evidence>
<feature type="transmembrane region" description="Helical" evidence="10">
    <location>
        <begin position="237"/>
        <end position="258"/>
    </location>
</feature>
<feature type="transmembrane region" description="Helical" evidence="10">
    <location>
        <begin position="110"/>
        <end position="128"/>
    </location>
</feature>
<dbReference type="PANTHER" id="PTHR45772">
    <property type="entry name" value="CONSERVED COMPONENT OF ABC TRANSPORTER FOR NATURAL AMINO ACIDS-RELATED"/>
    <property type="match status" value="1"/>
</dbReference>
<keyword evidence="8 10" id="KW-1133">Transmembrane helix</keyword>
<dbReference type="RefSeq" id="WP_035998156.1">
    <property type="nucleotide sequence ID" value="NZ_CP012747.1"/>
</dbReference>
<dbReference type="GO" id="GO:1903805">
    <property type="term" value="P:L-valine import across plasma membrane"/>
    <property type="evidence" value="ECO:0007669"/>
    <property type="project" value="TreeGrafter"/>
</dbReference>
<dbReference type="GO" id="GO:1903806">
    <property type="term" value="P:L-isoleucine import across plasma membrane"/>
    <property type="evidence" value="ECO:0007669"/>
    <property type="project" value="TreeGrafter"/>
</dbReference>
<evidence type="ECO:0000313" key="12">
    <source>
        <dbReference type="EMBL" id="ALL68469.1"/>
    </source>
</evidence>
<dbReference type="EMBL" id="CP012747">
    <property type="protein sequence ID" value="ALL68469.1"/>
    <property type="molecule type" value="Genomic_DNA"/>
</dbReference>
<feature type="transmembrane region" description="Helical" evidence="10">
    <location>
        <begin position="148"/>
        <end position="168"/>
    </location>
</feature>
<feature type="transmembrane region" description="Helical" evidence="10">
    <location>
        <begin position="7"/>
        <end position="22"/>
    </location>
</feature>
<keyword evidence="9 10" id="KW-0472">Membrane</keyword>
<dbReference type="Pfam" id="PF00005">
    <property type="entry name" value="ABC_tran"/>
    <property type="match status" value="1"/>
</dbReference>
<dbReference type="InterPro" id="IPR001851">
    <property type="entry name" value="ABC_transp_permease"/>
</dbReference>
<dbReference type="InterPro" id="IPR051120">
    <property type="entry name" value="ABC_AA/LPS_Transport"/>
</dbReference>
<evidence type="ECO:0000256" key="6">
    <source>
        <dbReference type="ARBA" id="ARBA00022741"/>
    </source>
</evidence>
<sequence length="581" mass="62405">MRSKRAYFWVTLAFVVGSVAILKSSAYVVTFAFVLMISLALAQSWDWVGGLAGYINLGHFAFYGIGAYAFGIFAKWGIPVPISLTLAAGTCAVIAIALSFPLFRMRGDYFAFATLALLPFAELLGFNLTNVTGGADGLSIPPATSLSTTYICAAVLALSTIVCTLAMLKNRFGYALRSIKEDEQAAEVVGVPVWSTKVAILTMSAVVAALAGGVQAWQFSYIDPPTVFGLQVGLVPIAMALLGGSGLLLGPLVGVVLLSCLQQWLLVNVTMLQATIYGVVMLLVGRFLPGGLLRAKFIRLIPFLQHFSRTSHVAIHDREGRKLAGNPVQSKVVSSSGALLELRDVRMAFGGNIALRAVSTSIWPGEIVGLIGTNGSGKTTLFNCISRVYRSEGTVLFEDSDVSGFSRAKICHAGIGRTFQNPKPFSDLTTLENIAVAAMFRPDRLSLTDCFDEAASYANFVGLGERLNVRSADLGLQERKSLELARALALKPKLLLVDEIASGLTPVEIRQFVDKMKLIRDLYGVTIIWVEHIFSALAQAADRLIVMEQGAIIADGSIEETINNQRVIESYLGSEADRVTG</sequence>
<dbReference type="GO" id="GO:0015808">
    <property type="term" value="P:L-alanine transport"/>
    <property type="evidence" value="ECO:0007669"/>
    <property type="project" value="TreeGrafter"/>
</dbReference>
<keyword evidence="2" id="KW-0813">Transport</keyword>
<dbReference type="InterPro" id="IPR043428">
    <property type="entry name" value="LivM-like"/>
</dbReference>
<keyword evidence="6" id="KW-0547">Nucleotide-binding</keyword>
<keyword evidence="7" id="KW-0067">ATP-binding</keyword>
<dbReference type="GO" id="GO:0016887">
    <property type="term" value="F:ATP hydrolysis activity"/>
    <property type="evidence" value="ECO:0007669"/>
    <property type="project" value="InterPro"/>
</dbReference>
<dbReference type="CDD" id="cd06581">
    <property type="entry name" value="TM_PBP1_LivM_like"/>
    <property type="match status" value="1"/>
</dbReference>
<dbReference type="KEGG" id="bcai:K788_0000485"/>
<evidence type="ECO:0000256" key="1">
    <source>
        <dbReference type="ARBA" id="ARBA00004651"/>
    </source>
</evidence>
<evidence type="ECO:0000256" key="7">
    <source>
        <dbReference type="ARBA" id="ARBA00022840"/>
    </source>
</evidence>
<feature type="domain" description="ABC transporter" evidence="11">
    <location>
        <begin position="340"/>
        <end position="574"/>
    </location>
</feature>
<evidence type="ECO:0000256" key="3">
    <source>
        <dbReference type="ARBA" id="ARBA00022475"/>
    </source>
</evidence>
<feature type="transmembrane region" description="Helical" evidence="10">
    <location>
        <begin position="265"/>
        <end position="288"/>
    </location>
</feature>
<dbReference type="GO" id="GO:0005304">
    <property type="term" value="F:L-valine transmembrane transporter activity"/>
    <property type="evidence" value="ECO:0007669"/>
    <property type="project" value="TreeGrafter"/>
</dbReference>
<evidence type="ECO:0000256" key="4">
    <source>
        <dbReference type="ARBA" id="ARBA00022519"/>
    </source>
</evidence>
<dbReference type="Gene3D" id="3.40.50.300">
    <property type="entry name" value="P-loop containing nucleotide triphosphate hydrolases"/>
    <property type="match status" value="1"/>
</dbReference>
<accession>A0A0N7JV80</accession>
<comment type="subcellular location">
    <subcellularLocation>
        <location evidence="1">Cell membrane</location>
        <topology evidence="1">Multi-pass membrane protein</topology>
    </subcellularLocation>
</comment>
<dbReference type="Proteomes" id="UP000019146">
    <property type="component" value="Chromosome 2"/>
</dbReference>
<dbReference type="GeneID" id="69972180"/>
<dbReference type="PROSITE" id="PS50893">
    <property type="entry name" value="ABC_TRANSPORTER_2"/>
    <property type="match status" value="1"/>
</dbReference>
<organism evidence="12 13">
    <name type="scientific">Paraburkholderia caribensis MBA4</name>
    <dbReference type="NCBI Taxonomy" id="1323664"/>
    <lineage>
        <taxon>Bacteria</taxon>
        <taxon>Pseudomonadati</taxon>
        <taxon>Pseudomonadota</taxon>
        <taxon>Betaproteobacteria</taxon>
        <taxon>Burkholderiales</taxon>
        <taxon>Burkholderiaceae</taxon>
        <taxon>Paraburkholderia</taxon>
    </lineage>
</organism>
<dbReference type="PANTHER" id="PTHR45772:SF7">
    <property type="entry name" value="AMINO ACID ABC TRANSPORTER ATP-BINDING PROTEIN"/>
    <property type="match status" value="1"/>
</dbReference>
<dbReference type="GO" id="GO:0005886">
    <property type="term" value="C:plasma membrane"/>
    <property type="evidence" value="ECO:0007669"/>
    <property type="project" value="UniProtKB-SubCell"/>
</dbReference>
<reference evidence="12 13" key="1">
    <citation type="journal article" date="2014" name="Genome Announc.">
        <title>Draft Genome Sequence of the Haloacid-Degrading Burkholderia caribensis Strain MBA4.</title>
        <authorList>
            <person name="Pan Y."/>
            <person name="Kong K.F."/>
            <person name="Tsang J.S."/>
        </authorList>
    </citation>
    <scope>NUCLEOTIDE SEQUENCE [LARGE SCALE GENOMIC DNA]</scope>
    <source>
        <strain evidence="12 13">MBA4</strain>
    </source>
</reference>
<evidence type="ECO:0000259" key="11">
    <source>
        <dbReference type="PROSITE" id="PS50893"/>
    </source>
</evidence>
<protein>
    <submittedName>
        <fullName evidence="12">ABC-type branched-chain amino acid transport system, ATPase component</fullName>
    </submittedName>
</protein>
<name>A0A0N7JV80_9BURK</name>
<dbReference type="InterPro" id="IPR003439">
    <property type="entry name" value="ABC_transporter-like_ATP-bd"/>
</dbReference>
<dbReference type="AlphaFoldDB" id="A0A0N7JV80"/>
<feature type="transmembrane region" description="Helical" evidence="10">
    <location>
        <begin position="84"/>
        <end position="103"/>
    </location>
</feature>
<evidence type="ECO:0000256" key="8">
    <source>
        <dbReference type="ARBA" id="ARBA00022989"/>
    </source>
</evidence>
<evidence type="ECO:0000256" key="9">
    <source>
        <dbReference type="ARBA" id="ARBA00023136"/>
    </source>
</evidence>
<dbReference type="SUPFAM" id="SSF52540">
    <property type="entry name" value="P-loop containing nucleoside triphosphate hydrolases"/>
    <property type="match status" value="1"/>
</dbReference>
<dbReference type="Pfam" id="PF02653">
    <property type="entry name" value="BPD_transp_2"/>
    <property type="match status" value="1"/>
</dbReference>
<proteinExistence type="predicted"/>